<dbReference type="Proteomes" id="UP000243451">
    <property type="component" value="Unassembled WGS sequence"/>
</dbReference>
<gene>
    <name evidence="1" type="ORF">C1949_03700</name>
</gene>
<organism evidence="1 2">
    <name type="scientific">Halopseudomonas oceani</name>
    <dbReference type="NCBI Taxonomy" id="1708783"/>
    <lineage>
        <taxon>Bacteria</taxon>
        <taxon>Pseudomonadati</taxon>
        <taxon>Pseudomonadota</taxon>
        <taxon>Gammaproteobacteria</taxon>
        <taxon>Pseudomonadales</taxon>
        <taxon>Pseudomonadaceae</taxon>
        <taxon>Halopseudomonas</taxon>
    </lineage>
</organism>
<evidence type="ECO:0000313" key="1">
    <source>
        <dbReference type="EMBL" id="POB05798.1"/>
    </source>
</evidence>
<accession>A0A2P4EZ79</accession>
<evidence type="ECO:0000313" key="2">
    <source>
        <dbReference type="Proteomes" id="UP000243451"/>
    </source>
</evidence>
<reference evidence="1 2" key="1">
    <citation type="submission" date="2018-01" db="EMBL/GenBank/DDBJ databases">
        <title>Draft genome of the type strain Pseudomonas oceani DSM 100277 isolated from the deep water in Okinawa trough, northwestern Pacific Ocean.</title>
        <authorList>
            <person name="Gomila M."/>
            <person name="Mulet M."/>
            <person name="Garcia-Valdes E."/>
            <person name="Lalucat J."/>
        </authorList>
    </citation>
    <scope>NUCLEOTIDE SEQUENCE [LARGE SCALE GENOMIC DNA]</scope>
    <source>
        <strain evidence="1 2">DSM 100277</strain>
    </source>
</reference>
<dbReference type="AlphaFoldDB" id="A0A2P4EZ79"/>
<dbReference type="EMBL" id="PPSK01000002">
    <property type="protein sequence ID" value="POB05798.1"/>
    <property type="molecule type" value="Genomic_DNA"/>
</dbReference>
<protein>
    <recommendedName>
        <fullName evidence="3">Apea-like HEPN domain-containing protein</fullName>
    </recommendedName>
</protein>
<evidence type="ECO:0008006" key="3">
    <source>
        <dbReference type="Google" id="ProtNLM"/>
    </source>
</evidence>
<name>A0A2P4EZ79_9GAMM</name>
<proteinExistence type="predicted"/>
<comment type="caution">
    <text evidence="1">The sequence shown here is derived from an EMBL/GenBank/DDBJ whole genome shotgun (WGS) entry which is preliminary data.</text>
</comment>
<sequence>MNFKYACGVYGYNITREIDIPGLRIVPIDDNYRRVNDAARDLSEFRLTGIAYLDQPNDDLVFELEAVLSFIERLEVLVTAPILCAGQNVLEQFPERIASHKRHNGGGAMLRADVFSLESRKDFIEKTLDRLRDQNFCESTQFRILFFKCVETFRQRKNFLDTSYFFLFSGLESYCRAVTKDRTSKNASIPICAALTKLSFNVYQDRPDELVRAVSTYVHLRNALFHNSDLEVDVDFNGNLVRLKVIDYIFHLGQLVALSVLKIVGFDDGHINWNSWVDRQAFK</sequence>
<keyword evidence="2" id="KW-1185">Reference proteome</keyword>